<keyword evidence="2" id="KW-0812">Transmembrane</keyword>
<name>A0A7D8AKZ3_9MICO</name>
<dbReference type="Proteomes" id="UP000515708">
    <property type="component" value="Chromosome"/>
</dbReference>
<protein>
    <submittedName>
        <fullName evidence="3">Uncharacterized protein</fullName>
    </submittedName>
</protein>
<evidence type="ECO:0000256" key="2">
    <source>
        <dbReference type="SAM" id="Phobius"/>
    </source>
</evidence>
<proteinExistence type="predicted"/>
<evidence type="ECO:0000313" key="3">
    <source>
        <dbReference type="EMBL" id="QMU98425.1"/>
    </source>
</evidence>
<organism evidence="3 4">
    <name type="scientific">Microbacterium esteraromaticum</name>
    <dbReference type="NCBI Taxonomy" id="57043"/>
    <lineage>
        <taxon>Bacteria</taxon>
        <taxon>Bacillati</taxon>
        <taxon>Actinomycetota</taxon>
        <taxon>Actinomycetes</taxon>
        <taxon>Micrococcales</taxon>
        <taxon>Microbacteriaceae</taxon>
        <taxon>Microbacterium</taxon>
    </lineage>
</organism>
<sequence>MKGLRRAVLPTVVGAIAVAALHALGVQSPFAWAWGILAAGVALLLGIRMPEDPRLDAPGRPADQRYVGSEVSRLAWAIDARNDTVNEAVTRRVRATLRRRLSRLGIDVDDVSQAADVDRLLGAGLWRRLTGRRTTIRDIRDGLDAAERLEGITSSTASPGGSDASVRPTGPSQKERTA</sequence>
<accession>A0A7D8AKZ3</accession>
<feature type="transmembrane region" description="Helical" evidence="2">
    <location>
        <begin position="30"/>
        <end position="47"/>
    </location>
</feature>
<dbReference type="EMBL" id="CP043732">
    <property type="protein sequence ID" value="QMU98425.1"/>
    <property type="molecule type" value="Genomic_DNA"/>
</dbReference>
<feature type="transmembrane region" description="Helical" evidence="2">
    <location>
        <begin position="7"/>
        <end position="24"/>
    </location>
</feature>
<reference evidence="3 4" key="1">
    <citation type="journal article" date="2020" name="Front. Microbiol.">
        <title>Design of Bacterial Strain-Specific qPCR Assays Using NGS Data and Publicly Available Resources and Its Application to Track Biocontrol Strains.</title>
        <authorList>
            <person name="Hernandez I."/>
            <person name="Sant C."/>
            <person name="Martinez R."/>
            <person name="Fernandez C."/>
        </authorList>
    </citation>
    <scope>NUCLEOTIDE SEQUENCE [LARGE SCALE GENOMIC DNA]</scope>
    <source>
        <strain evidence="3 4">B24</strain>
    </source>
</reference>
<evidence type="ECO:0000256" key="1">
    <source>
        <dbReference type="SAM" id="MobiDB-lite"/>
    </source>
</evidence>
<dbReference type="AlphaFoldDB" id="A0A7D8AKZ3"/>
<evidence type="ECO:0000313" key="4">
    <source>
        <dbReference type="Proteomes" id="UP000515708"/>
    </source>
</evidence>
<keyword evidence="2" id="KW-0472">Membrane</keyword>
<gene>
    <name evidence="3" type="ORF">FVO59_15485</name>
</gene>
<keyword evidence="2" id="KW-1133">Transmembrane helix</keyword>
<feature type="region of interest" description="Disordered" evidence="1">
    <location>
        <begin position="150"/>
        <end position="178"/>
    </location>
</feature>